<dbReference type="AlphaFoldDB" id="A0A5C5G0Q6"/>
<name>A0A5C5G0Q6_9BASI</name>
<protein>
    <submittedName>
        <fullName evidence="8">Cytochrome-c oxidase subunit VIIa</fullName>
    </submittedName>
</protein>
<keyword evidence="4 7" id="KW-1133">Transmembrane helix</keyword>
<keyword evidence="6 7" id="KW-0472">Membrane</keyword>
<evidence type="ECO:0000256" key="1">
    <source>
        <dbReference type="ARBA" id="ARBA00004273"/>
    </source>
</evidence>
<reference evidence="8 9" key="1">
    <citation type="submission" date="2019-03" db="EMBL/GenBank/DDBJ databases">
        <title>Rhodosporidium diobovatum UCD-FST 08-225 genome sequencing, assembly, and annotation.</title>
        <authorList>
            <person name="Fakankun I.U."/>
            <person name="Fristensky B."/>
            <person name="Levin D.B."/>
        </authorList>
    </citation>
    <scope>NUCLEOTIDE SEQUENCE [LARGE SCALE GENOMIC DNA]</scope>
    <source>
        <strain evidence="8 9">UCD-FST 08-225</strain>
    </source>
</reference>
<dbReference type="Proteomes" id="UP000311382">
    <property type="component" value="Unassembled WGS sequence"/>
</dbReference>
<evidence type="ECO:0000256" key="4">
    <source>
        <dbReference type="ARBA" id="ARBA00022989"/>
    </source>
</evidence>
<dbReference type="PANTHER" id="PTHR28264:SF1">
    <property type="entry name" value="CYTOCHROME C OXIDASE SUBUNIT 6C"/>
    <property type="match status" value="1"/>
</dbReference>
<keyword evidence="5" id="KW-0496">Mitochondrion</keyword>
<comment type="caution">
    <text evidence="8">The sequence shown here is derived from an EMBL/GenBank/DDBJ whole genome shotgun (WGS) entry which is preliminary data.</text>
</comment>
<evidence type="ECO:0000256" key="7">
    <source>
        <dbReference type="SAM" id="Phobius"/>
    </source>
</evidence>
<sequence length="56" mass="6337">MAIAPIQGSLRRSALLHISAGLGSGLLGGYAFWHLHHLRNVRIRDEWYNKQREAQA</sequence>
<feature type="transmembrane region" description="Helical" evidence="7">
    <location>
        <begin position="14"/>
        <end position="33"/>
    </location>
</feature>
<dbReference type="EMBL" id="SOZI01000021">
    <property type="protein sequence ID" value="TNY22700.1"/>
    <property type="molecule type" value="Genomic_DNA"/>
</dbReference>
<evidence type="ECO:0000256" key="2">
    <source>
        <dbReference type="ARBA" id="ARBA00022692"/>
    </source>
</evidence>
<evidence type="ECO:0000256" key="6">
    <source>
        <dbReference type="ARBA" id="ARBA00023136"/>
    </source>
</evidence>
<evidence type="ECO:0000313" key="8">
    <source>
        <dbReference type="EMBL" id="TNY22700.1"/>
    </source>
</evidence>
<organism evidence="8 9">
    <name type="scientific">Rhodotorula diobovata</name>
    <dbReference type="NCBI Taxonomy" id="5288"/>
    <lineage>
        <taxon>Eukaryota</taxon>
        <taxon>Fungi</taxon>
        <taxon>Dikarya</taxon>
        <taxon>Basidiomycota</taxon>
        <taxon>Pucciniomycotina</taxon>
        <taxon>Microbotryomycetes</taxon>
        <taxon>Sporidiobolales</taxon>
        <taxon>Sporidiobolaceae</taxon>
        <taxon>Rhodotorula</taxon>
    </lineage>
</organism>
<evidence type="ECO:0000313" key="9">
    <source>
        <dbReference type="Proteomes" id="UP000311382"/>
    </source>
</evidence>
<keyword evidence="9" id="KW-1185">Reference proteome</keyword>
<dbReference type="GO" id="GO:0004129">
    <property type="term" value="F:cytochrome-c oxidase activity"/>
    <property type="evidence" value="ECO:0007669"/>
    <property type="project" value="TreeGrafter"/>
</dbReference>
<evidence type="ECO:0000256" key="5">
    <source>
        <dbReference type="ARBA" id="ARBA00023128"/>
    </source>
</evidence>
<dbReference type="PANTHER" id="PTHR28264">
    <property type="entry name" value="CYTOCHROME C OXIDASE SUBUNIT 7A"/>
    <property type="match status" value="1"/>
</dbReference>
<comment type="subcellular location">
    <subcellularLocation>
        <location evidence="1">Mitochondrion inner membrane</location>
    </subcellularLocation>
</comment>
<proteinExistence type="predicted"/>
<keyword evidence="3" id="KW-0999">Mitochondrion inner membrane</keyword>
<dbReference type="GO" id="GO:0005743">
    <property type="term" value="C:mitochondrial inner membrane"/>
    <property type="evidence" value="ECO:0007669"/>
    <property type="project" value="UniProtKB-SubCell"/>
</dbReference>
<dbReference type="CDD" id="cd22888">
    <property type="entry name" value="CcO_VIIa_fungal"/>
    <property type="match status" value="1"/>
</dbReference>
<evidence type="ECO:0000256" key="3">
    <source>
        <dbReference type="ARBA" id="ARBA00022792"/>
    </source>
</evidence>
<keyword evidence="2 7" id="KW-0812">Transmembrane</keyword>
<gene>
    <name evidence="8" type="ORF">DMC30DRAFT_414853</name>
</gene>
<dbReference type="GO" id="GO:0006123">
    <property type="term" value="P:mitochondrial electron transport, cytochrome c to oxygen"/>
    <property type="evidence" value="ECO:0007669"/>
    <property type="project" value="TreeGrafter"/>
</dbReference>
<accession>A0A5C5G0Q6</accession>